<evidence type="ECO:0000259" key="1">
    <source>
        <dbReference type="Pfam" id="PF00501"/>
    </source>
</evidence>
<proteinExistence type="predicted"/>
<sequence length="357" mass="40222">MEVHVTDFHNFDVYLSQIMNWHFSPETGSPFWLEKRKILDFDPLQDIRTFSDLRLFPDIADELRDVPTESLVPRGLQNAAIAGVFESGGTTGRPKRVVVFEEWLEQLVTWRLSDMKVVNTGAIKNTLALVPSGPHVIGAISRLRARANGGHFFTVDLDPRWVKKMIQQGDLAGMEAYCEHILDQAEDIINRQNISYLIVTPPLLERMVRRAALVSHLNKSLDLIAWGGTHMDPDTQAFLQSSVFPDVKITASYGSTMILGESKSRDNQDFEGSPIFDSFAPNVLFEVIDPLTQKPVPFGERGRVVMNYINKFALFPNILERDTAVRMPRIDDYPGVSVTLVRPVEEISGHAVIEGVY</sequence>
<accession>A0A329VBT2</accession>
<feature type="domain" description="AMP-dependent synthetase/ligase" evidence="1">
    <location>
        <begin position="73"/>
        <end position="306"/>
    </location>
</feature>
<dbReference type="InterPro" id="IPR042099">
    <property type="entry name" value="ANL_N_sf"/>
</dbReference>
<reference evidence="2 3" key="1">
    <citation type="journal article" date="2018" name="Int. J. Syst. Evol. Microbiol.">
        <title>Whole-genome-based revisit of Photorhabdus phylogeny: proposal for the elevation of most Photorhabdus subspecies to the species level and description of one novel species Photorhabdus bodei sp. nov., and one novel subspecies Photorhabdus laumondii subsp. clarkei subsp. nov.</title>
        <authorList>
            <person name="Machado R.A.R."/>
            <person name="Wuthrich D."/>
            <person name="Kuhnert P."/>
            <person name="Arce C.C.M."/>
            <person name="Thonen L."/>
            <person name="Ruiz C."/>
            <person name="Zhang X."/>
            <person name="Robert C.A.M."/>
            <person name="Karimi J."/>
            <person name="Kamali S."/>
            <person name="Ma J."/>
            <person name="Bruggmann R."/>
            <person name="Erb M."/>
        </authorList>
    </citation>
    <scope>NUCLEOTIDE SEQUENCE [LARGE SCALE GENOMIC DNA]</scope>
    <source>
        <strain evidence="2 3">BOJ-47</strain>
    </source>
</reference>
<dbReference type="EMBL" id="NSCI01000038">
    <property type="protein sequence ID" value="RAW84998.1"/>
    <property type="molecule type" value="Genomic_DNA"/>
</dbReference>
<organism evidence="2 3">
    <name type="scientific">Photorhabdus laumondii subsp. clarkei</name>
    <dbReference type="NCBI Taxonomy" id="2029685"/>
    <lineage>
        <taxon>Bacteria</taxon>
        <taxon>Pseudomonadati</taxon>
        <taxon>Pseudomonadota</taxon>
        <taxon>Gammaproteobacteria</taxon>
        <taxon>Enterobacterales</taxon>
        <taxon>Morganellaceae</taxon>
        <taxon>Photorhabdus</taxon>
    </lineage>
</organism>
<dbReference type="Gene3D" id="3.40.50.12780">
    <property type="entry name" value="N-terminal domain of ligase-like"/>
    <property type="match status" value="1"/>
</dbReference>
<gene>
    <name evidence="2" type="ORF">CKY01_19785</name>
</gene>
<protein>
    <submittedName>
        <fullName evidence="2">Phenazine antibiotic biosynthesis protein</fullName>
    </submittedName>
</protein>
<dbReference type="SUPFAM" id="SSF56801">
    <property type="entry name" value="Acetyl-CoA synthetase-like"/>
    <property type="match status" value="1"/>
</dbReference>
<dbReference type="InterPro" id="IPR000873">
    <property type="entry name" value="AMP-dep_synth/lig_dom"/>
</dbReference>
<evidence type="ECO:0000313" key="2">
    <source>
        <dbReference type="EMBL" id="RAW84998.1"/>
    </source>
</evidence>
<name>A0A329VBT2_9GAMM</name>
<evidence type="ECO:0000313" key="3">
    <source>
        <dbReference type="Proteomes" id="UP000250870"/>
    </source>
</evidence>
<dbReference type="Pfam" id="PF00501">
    <property type="entry name" value="AMP-binding"/>
    <property type="match status" value="1"/>
</dbReference>
<dbReference type="AlphaFoldDB" id="A0A329VBT2"/>
<comment type="caution">
    <text evidence="2">The sequence shown here is derived from an EMBL/GenBank/DDBJ whole genome shotgun (WGS) entry which is preliminary data.</text>
</comment>
<dbReference type="Proteomes" id="UP000250870">
    <property type="component" value="Unassembled WGS sequence"/>
</dbReference>